<evidence type="ECO:0000256" key="1">
    <source>
        <dbReference type="SAM" id="MobiDB-lite"/>
    </source>
</evidence>
<reference evidence="2" key="1">
    <citation type="journal article" date="2021" name="New Phytol.">
        <title>Evolutionary innovations through gain and loss of genes in the ectomycorrhizal Boletales.</title>
        <authorList>
            <person name="Wu G."/>
            <person name="Miyauchi S."/>
            <person name="Morin E."/>
            <person name="Kuo A."/>
            <person name="Drula E."/>
            <person name="Varga T."/>
            <person name="Kohler A."/>
            <person name="Feng B."/>
            <person name="Cao Y."/>
            <person name="Lipzen A."/>
            <person name="Daum C."/>
            <person name="Hundley H."/>
            <person name="Pangilinan J."/>
            <person name="Johnson J."/>
            <person name="Barry K."/>
            <person name="LaButti K."/>
            <person name="Ng V."/>
            <person name="Ahrendt S."/>
            <person name="Min B."/>
            <person name="Choi I.G."/>
            <person name="Park H."/>
            <person name="Plett J.M."/>
            <person name="Magnuson J."/>
            <person name="Spatafora J.W."/>
            <person name="Nagy L.G."/>
            <person name="Henrissat B."/>
            <person name="Grigoriev I.V."/>
            <person name="Yang Z.L."/>
            <person name="Xu J."/>
            <person name="Martin F.M."/>
        </authorList>
    </citation>
    <scope>NUCLEOTIDE SEQUENCE</scope>
    <source>
        <strain evidence="2">KKN 215</strain>
    </source>
</reference>
<dbReference type="AlphaFoldDB" id="A0A8K0UHK8"/>
<name>A0A8K0UHK8_9AGAR</name>
<dbReference type="Proteomes" id="UP000813824">
    <property type="component" value="Unassembled WGS sequence"/>
</dbReference>
<comment type="caution">
    <text evidence="2">The sequence shown here is derived from an EMBL/GenBank/DDBJ whole genome shotgun (WGS) entry which is preliminary data.</text>
</comment>
<organism evidence="2 3">
    <name type="scientific">Cristinia sonorae</name>
    <dbReference type="NCBI Taxonomy" id="1940300"/>
    <lineage>
        <taxon>Eukaryota</taxon>
        <taxon>Fungi</taxon>
        <taxon>Dikarya</taxon>
        <taxon>Basidiomycota</taxon>
        <taxon>Agaricomycotina</taxon>
        <taxon>Agaricomycetes</taxon>
        <taxon>Agaricomycetidae</taxon>
        <taxon>Agaricales</taxon>
        <taxon>Pleurotineae</taxon>
        <taxon>Stephanosporaceae</taxon>
        <taxon>Cristinia</taxon>
    </lineage>
</organism>
<accession>A0A8K0UHK8</accession>
<gene>
    <name evidence="2" type="ORF">BXZ70DRAFT_1010930</name>
</gene>
<feature type="compositionally biased region" description="Low complexity" evidence="1">
    <location>
        <begin position="130"/>
        <end position="144"/>
    </location>
</feature>
<keyword evidence="3" id="KW-1185">Reference proteome</keyword>
<evidence type="ECO:0000313" key="3">
    <source>
        <dbReference type="Proteomes" id="UP000813824"/>
    </source>
</evidence>
<feature type="region of interest" description="Disordered" evidence="1">
    <location>
        <begin position="122"/>
        <end position="160"/>
    </location>
</feature>
<dbReference type="EMBL" id="JAEVFJ010000033">
    <property type="protein sequence ID" value="KAH8092236.1"/>
    <property type="molecule type" value="Genomic_DNA"/>
</dbReference>
<proteinExistence type="predicted"/>
<evidence type="ECO:0000313" key="2">
    <source>
        <dbReference type="EMBL" id="KAH8092236.1"/>
    </source>
</evidence>
<sequence>MASFPSPEVLLSLSSITEAQTRKFNMLCRVAAGEDGATIDAADPLEKAALIVRMVAGAARFADLTSGGPDPAFASKQSTTRWLEAQARKDVMCGVATQCYENGDYLPLLPYVFRSTSDTADEMEVDKDNSTNTVTTPTRSTFPSRVERTPGKPFSQSGID</sequence>
<protein>
    <submittedName>
        <fullName evidence="2">Uncharacterized protein</fullName>
    </submittedName>
</protein>